<dbReference type="HOGENOM" id="CLU_1797260_0_0_1"/>
<name>A0A0C3NRK7_PISTI</name>
<protein>
    <submittedName>
        <fullName evidence="1">Uncharacterized protein</fullName>
    </submittedName>
</protein>
<evidence type="ECO:0000313" key="1">
    <source>
        <dbReference type="EMBL" id="KIN98160.1"/>
    </source>
</evidence>
<reference evidence="2" key="2">
    <citation type="submission" date="2015-01" db="EMBL/GenBank/DDBJ databases">
        <title>Evolutionary Origins and Diversification of the Mycorrhizal Mutualists.</title>
        <authorList>
            <consortium name="DOE Joint Genome Institute"/>
            <consortium name="Mycorrhizal Genomics Consortium"/>
            <person name="Kohler A."/>
            <person name="Kuo A."/>
            <person name="Nagy L.G."/>
            <person name="Floudas D."/>
            <person name="Copeland A."/>
            <person name="Barry K.W."/>
            <person name="Cichocki N."/>
            <person name="Veneault-Fourrey C."/>
            <person name="LaButti K."/>
            <person name="Lindquist E.A."/>
            <person name="Lipzen A."/>
            <person name="Lundell T."/>
            <person name="Morin E."/>
            <person name="Murat C."/>
            <person name="Riley R."/>
            <person name="Ohm R."/>
            <person name="Sun H."/>
            <person name="Tunlid A."/>
            <person name="Henrissat B."/>
            <person name="Grigoriev I.V."/>
            <person name="Hibbett D.S."/>
            <person name="Martin F."/>
        </authorList>
    </citation>
    <scope>NUCLEOTIDE SEQUENCE [LARGE SCALE GENOMIC DNA]</scope>
    <source>
        <strain evidence="2">Marx 270</strain>
    </source>
</reference>
<dbReference type="EMBL" id="KN832018">
    <property type="protein sequence ID" value="KIN98160.1"/>
    <property type="molecule type" value="Genomic_DNA"/>
</dbReference>
<sequence>MLNSEWEDKCRWASSVVKVFHRNVHPVIGSGRRQMLSIDHSSKLDSRNRTCAVSMSVPIDSRGHQAERYVRRKTVSTRKRQSIRLQDGMMKGYTRNSRDQSSVIRFAQTQLRVSIRPQRECSSLSPIVKLKSLILQVQWSVCGA</sequence>
<reference evidence="1 2" key="1">
    <citation type="submission" date="2014-04" db="EMBL/GenBank/DDBJ databases">
        <authorList>
            <consortium name="DOE Joint Genome Institute"/>
            <person name="Kuo A."/>
            <person name="Kohler A."/>
            <person name="Costa M.D."/>
            <person name="Nagy L.G."/>
            <person name="Floudas D."/>
            <person name="Copeland A."/>
            <person name="Barry K.W."/>
            <person name="Cichocki N."/>
            <person name="Veneault-Fourrey C."/>
            <person name="LaButti K."/>
            <person name="Lindquist E.A."/>
            <person name="Lipzen A."/>
            <person name="Lundell T."/>
            <person name="Morin E."/>
            <person name="Murat C."/>
            <person name="Sun H."/>
            <person name="Tunlid A."/>
            <person name="Henrissat B."/>
            <person name="Grigoriev I.V."/>
            <person name="Hibbett D.S."/>
            <person name="Martin F."/>
            <person name="Nordberg H.P."/>
            <person name="Cantor M.N."/>
            <person name="Hua S.X."/>
        </authorList>
    </citation>
    <scope>NUCLEOTIDE SEQUENCE [LARGE SCALE GENOMIC DNA]</scope>
    <source>
        <strain evidence="1 2">Marx 270</strain>
    </source>
</reference>
<accession>A0A0C3NRK7</accession>
<dbReference type="Proteomes" id="UP000054217">
    <property type="component" value="Unassembled WGS sequence"/>
</dbReference>
<proteinExistence type="predicted"/>
<gene>
    <name evidence="1" type="ORF">M404DRAFT_858606</name>
</gene>
<dbReference type="InParanoid" id="A0A0C3NRK7"/>
<evidence type="ECO:0000313" key="2">
    <source>
        <dbReference type="Proteomes" id="UP000054217"/>
    </source>
</evidence>
<keyword evidence="2" id="KW-1185">Reference proteome</keyword>
<organism evidence="1 2">
    <name type="scientific">Pisolithus tinctorius Marx 270</name>
    <dbReference type="NCBI Taxonomy" id="870435"/>
    <lineage>
        <taxon>Eukaryota</taxon>
        <taxon>Fungi</taxon>
        <taxon>Dikarya</taxon>
        <taxon>Basidiomycota</taxon>
        <taxon>Agaricomycotina</taxon>
        <taxon>Agaricomycetes</taxon>
        <taxon>Agaricomycetidae</taxon>
        <taxon>Boletales</taxon>
        <taxon>Sclerodermatineae</taxon>
        <taxon>Pisolithaceae</taxon>
        <taxon>Pisolithus</taxon>
    </lineage>
</organism>
<dbReference type="AlphaFoldDB" id="A0A0C3NRK7"/>